<dbReference type="InterPro" id="IPR011766">
    <property type="entry name" value="TPP_enzyme_TPP-bd"/>
</dbReference>
<dbReference type="RefSeq" id="WP_051598070.1">
    <property type="nucleotide sequence ID" value="NZ_AQQY01000005.1"/>
</dbReference>
<dbReference type="CDD" id="cd07035">
    <property type="entry name" value="TPP_PYR_POX_like"/>
    <property type="match status" value="1"/>
</dbReference>
<dbReference type="EMBL" id="AQQY01000005">
    <property type="protein sequence ID" value="KCV82147.1"/>
    <property type="molecule type" value="Genomic_DNA"/>
</dbReference>
<feature type="domain" description="Thiamine pyrophosphate enzyme N-terminal TPP-binding" evidence="6">
    <location>
        <begin position="7"/>
        <end position="114"/>
    </location>
</feature>
<gene>
    <name evidence="7" type="ORF">ATO10_09888</name>
</gene>
<evidence type="ECO:0000256" key="1">
    <source>
        <dbReference type="ARBA" id="ARBA00022679"/>
    </source>
</evidence>
<dbReference type="PROSITE" id="PS00187">
    <property type="entry name" value="TPP_ENZYMES"/>
    <property type="match status" value="1"/>
</dbReference>
<accession>A0A058ZLR8</accession>
<name>A0A058ZLR8_9RHOB</name>
<dbReference type="eggNOG" id="COG0028">
    <property type="taxonomic scope" value="Bacteria"/>
</dbReference>
<evidence type="ECO:0000256" key="2">
    <source>
        <dbReference type="ARBA" id="ARBA00022793"/>
    </source>
</evidence>
<dbReference type="GO" id="GO:0033980">
    <property type="term" value="F:phosphonopyruvate decarboxylase activity"/>
    <property type="evidence" value="ECO:0007669"/>
    <property type="project" value="InterPro"/>
</dbReference>
<keyword evidence="3" id="KW-0786">Thiamine pyrophosphate</keyword>
<dbReference type="PATRIC" id="fig|1461693.3.peg.2004"/>
<dbReference type="InterPro" id="IPR012001">
    <property type="entry name" value="Thiamin_PyroP_enz_TPP-bd_dom"/>
</dbReference>
<dbReference type="Gene3D" id="3.40.50.970">
    <property type="match status" value="2"/>
</dbReference>
<dbReference type="OrthoDB" id="8220795at2"/>
<keyword evidence="4" id="KW-0456">Lyase</keyword>
<dbReference type="InterPro" id="IPR029061">
    <property type="entry name" value="THDP-binding"/>
</dbReference>
<dbReference type="AlphaFoldDB" id="A0A058ZLR8"/>
<sequence>MTVPPQAFLTALRGGETGVITGVPDSVLKDLCAHISATVPGDRHLIAANEGGAIAFAVGAWMATGETPVVYMQNSGLGNAVNPLMSLAHQSVAAVPMVLIIGWRGQPGRPDEPQHLAQGAATPALLEALGLPWRELPPEENAAVSVASWARETAQDRQGPVAILVPRGTFDSSTQSAKTAAQPAGLASRAAIRRVLDVHRGPVVASTGYTGREILAIRAEQGAPDDQDFLNVGAMGHASQIALGLATQRPELDVLCLDGDGAALMHLGALAINGTQPRGCMLHVVLNNGMHASVGGQPTVGHQIDFCPLATACGYDAVEQVSTLPALDQALTRLQPLRGMRLLEIRTLASQGPLPRPETPIAQATRRFQARFSQPAQDAD</sequence>
<dbReference type="GO" id="GO:0030976">
    <property type="term" value="F:thiamine pyrophosphate binding"/>
    <property type="evidence" value="ECO:0007669"/>
    <property type="project" value="InterPro"/>
</dbReference>
<organism evidence="7 8">
    <name type="scientific">Actibacterium atlanticum</name>
    <dbReference type="NCBI Taxonomy" id="1461693"/>
    <lineage>
        <taxon>Bacteria</taxon>
        <taxon>Pseudomonadati</taxon>
        <taxon>Pseudomonadota</taxon>
        <taxon>Alphaproteobacteria</taxon>
        <taxon>Rhodobacterales</taxon>
        <taxon>Roseobacteraceae</taxon>
        <taxon>Actibacterium</taxon>
    </lineage>
</organism>
<dbReference type="GO" id="GO:0016740">
    <property type="term" value="F:transferase activity"/>
    <property type="evidence" value="ECO:0007669"/>
    <property type="project" value="UniProtKB-KW"/>
</dbReference>
<evidence type="ECO:0000259" key="5">
    <source>
        <dbReference type="Pfam" id="PF02775"/>
    </source>
</evidence>
<dbReference type="PANTHER" id="PTHR42818:SF1">
    <property type="entry name" value="SULFOPYRUVATE DECARBOXYLASE"/>
    <property type="match status" value="1"/>
</dbReference>
<dbReference type="PANTHER" id="PTHR42818">
    <property type="entry name" value="SULFOPYRUVATE DECARBOXYLASE SUBUNIT ALPHA"/>
    <property type="match status" value="1"/>
</dbReference>
<proteinExistence type="predicted"/>
<keyword evidence="7" id="KW-0670">Pyruvate</keyword>
<evidence type="ECO:0000313" key="8">
    <source>
        <dbReference type="Proteomes" id="UP000024836"/>
    </source>
</evidence>
<comment type="caution">
    <text evidence="7">The sequence shown here is derived from an EMBL/GenBank/DDBJ whole genome shotgun (WGS) entry which is preliminary data.</text>
</comment>
<keyword evidence="2" id="KW-0210">Decarboxylase</keyword>
<dbReference type="InterPro" id="IPR017684">
    <property type="entry name" value="Phosphono-pyrv_decarboxylase"/>
</dbReference>
<keyword evidence="1" id="KW-0808">Transferase</keyword>
<evidence type="ECO:0000256" key="3">
    <source>
        <dbReference type="ARBA" id="ARBA00023052"/>
    </source>
</evidence>
<dbReference type="STRING" id="1461693.ATO10_09888"/>
<evidence type="ECO:0000313" key="7">
    <source>
        <dbReference type="EMBL" id="KCV82147.1"/>
    </source>
</evidence>
<evidence type="ECO:0000259" key="6">
    <source>
        <dbReference type="Pfam" id="PF02776"/>
    </source>
</evidence>
<dbReference type="SUPFAM" id="SSF52518">
    <property type="entry name" value="Thiamin diphosphate-binding fold (THDP-binding)"/>
    <property type="match status" value="2"/>
</dbReference>
<keyword evidence="8" id="KW-1185">Reference proteome</keyword>
<dbReference type="Proteomes" id="UP000024836">
    <property type="component" value="Unassembled WGS sequence"/>
</dbReference>
<reference evidence="7 8" key="1">
    <citation type="submission" date="2013-04" db="EMBL/GenBank/DDBJ databases">
        <title>Shimia sp. 22II-S11-Z10 Genome Sequencing.</title>
        <authorList>
            <person name="Lai Q."/>
            <person name="Li G."/>
            <person name="Shao Z."/>
        </authorList>
    </citation>
    <scope>NUCLEOTIDE SEQUENCE [LARGE SCALE GENOMIC DNA]</scope>
    <source>
        <strain evidence="8">22II-S11-Z10</strain>
    </source>
</reference>
<dbReference type="InterPro" id="IPR051818">
    <property type="entry name" value="TPP_dependent_decarboxylase"/>
</dbReference>
<evidence type="ECO:0000256" key="4">
    <source>
        <dbReference type="ARBA" id="ARBA00023239"/>
    </source>
</evidence>
<dbReference type="GO" id="GO:0032923">
    <property type="term" value="P:organic phosphonate biosynthetic process"/>
    <property type="evidence" value="ECO:0007669"/>
    <property type="project" value="InterPro"/>
</dbReference>
<feature type="domain" description="Thiamine pyrophosphate enzyme TPP-binding" evidence="5">
    <location>
        <begin position="232"/>
        <end position="344"/>
    </location>
</feature>
<dbReference type="InterPro" id="IPR000399">
    <property type="entry name" value="TPP-bd_CS"/>
</dbReference>
<dbReference type="GO" id="GO:0000287">
    <property type="term" value="F:magnesium ion binding"/>
    <property type="evidence" value="ECO:0007669"/>
    <property type="project" value="InterPro"/>
</dbReference>
<protein>
    <submittedName>
        <fullName evidence="7">Phosphonopyruvate decarboxylase</fullName>
    </submittedName>
</protein>
<dbReference type="Pfam" id="PF02776">
    <property type="entry name" value="TPP_enzyme_N"/>
    <property type="match status" value="1"/>
</dbReference>
<dbReference type="Pfam" id="PF02775">
    <property type="entry name" value="TPP_enzyme_C"/>
    <property type="match status" value="1"/>
</dbReference>
<dbReference type="NCBIfam" id="TIGR03297">
    <property type="entry name" value="Ppyr-DeCO2ase"/>
    <property type="match status" value="1"/>
</dbReference>